<feature type="coiled-coil region" evidence="1">
    <location>
        <begin position="107"/>
        <end position="148"/>
    </location>
</feature>
<evidence type="ECO:0000313" key="5">
    <source>
        <dbReference type="Proteomes" id="UP001589702"/>
    </source>
</evidence>
<reference evidence="4 5" key="1">
    <citation type="submission" date="2024-09" db="EMBL/GenBank/DDBJ databases">
        <authorList>
            <person name="Sun Q."/>
            <person name="Mori K."/>
        </authorList>
    </citation>
    <scope>NUCLEOTIDE SEQUENCE [LARGE SCALE GENOMIC DNA]</scope>
    <source>
        <strain evidence="4 5">JCM 1334</strain>
    </source>
</reference>
<keyword evidence="3" id="KW-0812">Transmembrane</keyword>
<evidence type="ECO:0000256" key="3">
    <source>
        <dbReference type="SAM" id="Phobius"/>
    </source>
</evidence>
<evidence type="ECO:0000313" key="4">
    <source>
        <dbReference type="EMBL" id="MFB9820570.1"/>
    </source>
</evidence>
<keyword evidence="5" id="KW-1185">Reference proteome</keyword>
<dbReference type="EMBL" id="JBHMBC010000022">
    <property type="protein sequence ID" value="MFB9820570.1"/>
    <property type="molecule type" value="Genomic_DNA"/>
</dbReference>
<proteinExistence type="predicted"/>
<feature type="region of interest" description="Disordered" evidence="2">
    <location>
        <begin position="1"/>
        <end position="27"/>
    </location>
</feature>
<evidence type="ECO:0000256" key="1">
    <source>
        <dbReference type="SAM" id="Coils"/>
    </source>
</evidence>
<protein>
    <submittedName>
        <fullName evidence="4">Uncharacterized protein</fullName>
    </submittedName>
</protein>
<keyword evidence="3" id="KW-0472">Membrane</keyword>
<keyword evidence="3" id="KW-1133">Transmembrane helix</keyword>
<organism evidence="4 5">
    <name type="scientific">Arthrobacter ramosus</name>
    <dbReference type="NCBI Taxonomy" id="1672"/>
    <lineage>
        <taxon>Bacteria</taxon>
        <taxon>Bacillati</taxon>
        <taxon>Actinomycetota</taxon>
        <taxon>Actinomycetes</taxon>
        <taxon>Micrococcales</taxon>
        <taxon>Micrococcaceae</taxon>
        <taxon>Arthrobacter</taxon>
    </lineage>
</organism>
<accession>A0ABV5Y2A2</accession>
<keyword evidence="1" id="KW-0175">Coiled coil</keyword>
<gene>
    <name evidence="4" type="ORF">ACFFP1_13805</name>
</gene>
<evidence type="ECO:0000256" key="2">
    <source>
        <dbReference type="SAM" id="MobiDB-lite"/>
    </source>
</evidence>
<name>A0ABV5Y2A2_ARTRM</name>
<sequence length="229" mass="23702">MAPEMPTRPPQVGTPSEHTTPAGRERVFSPGGFKQIPLWARIVVPATLIAGLIGGAALGFAVRPAVSSTKEYAALNDELTAKITSGDETISKLRAAASDKDAQISTLQAAADGVKTLQQQLADKEKTLAGKEANLASREQKLSDAQKQVAASQIKSGLHVVGGDVQPGTYTTTGPDGTNSVGCYYAWKTGTGSDASIKDNNIVKGAATVTLANGEVFESTSCTAWTKIG</sequence>
<dbReference type="Proteomes" id="UP001589702">
    <property type="component" value="Unassembled WGS sequence"/>
</dbReference>
<feature type="transmembrane region" description="Helical" evidence="3">
    <location>
        <begin position="38"/>
        <end position="62"/>
    </location>
</feature>
<comment type="caution">
    <text evidence="4">The sequence shown here is derived from an EMBL/GenBank/DDBJ whole genome shotgun (WGS) entry which is preliminary data.</text>
</comment>